<dbReference type="InterPro" id="IPR002347">
    <property type="entry name" value="SDR_fam"/>
</dbReference>
<dbReference type="InterPro" id="IPR051911">
    <property type="entry name" value="SDR_oxidoreductase"/>
</dbReference>
<sequence length="289" mass="31854">MKNVVVTGSSSGFGYFITLTLARAGYKVWATMRDPHGKNKAGRLKLETMASREKLAIRVEELDVTSDHSVHKLADTVLGTDAKLDVLINNAGIMYVGITEAFSLKQARQQFETNFFGIIRTSKAFLGPMREAGAGLIVNISSLAGRLVFPYFGIYCATKFALEAYSEALRYELRPLGVDVCIIEPGPFPTGLLYSGPSEADKEVLEGYGDMRGVPGALLENFDSFFKSADAPDPRSMANDVLNLVEMPREQRPTRQVSGIDYGTVELNKRVLPLQEKHVRDNLQMGHLL</sequence>
<organism evidence="2">
    <name type="scientific">Caldithrix abyssi</name>
    <dbReference type="NCBI Taxonomy" id="187145"/>
    <lineage>
        <taxon>Bacteria</taxon>
        <taxon>Pseudomonadati</taxon>
        <taxon>Calditrichota</taxon>
        <taxon>Calditrichia</taxon>
        <taxon>Calditrichales</taxon>
        <taxon>Calditrichaceae</taxon>
        <taxon>Caldithrix</taxon>
    </lineage>
</organism>
<dbReference type="InterPro" id="IPR020904">
    <property type="entry name" value="Sc_DH/Rdtase_CS"/>
</dbReference>
<dbReference type="AlphaFoldDB" id="A0A7V1LPM6"/>
<dbReference type="Gene3D" id="3.40.50.720">
    <property type="entry name" value="NAD(P)-binding Rossmann-like Domain"/>
    <property type="match status" value="1"/>
</dbReference>
<dbReference type="EMBL" id="DRLD01000405">
    <property type="protein sequence ID" value="HED11853.1"/>
    <property type="molecule type" value="Genomic_DNA"/>
</dbReference>
<accession>A0A7V1LPM6</accession>
<gene>
    <name evidence="2" type="ORF">ENJ10_14280</name>
</gene>
<evidence type="ECO:0000313" key="2">
    <source>
        <dbReference type="EMBL" id="HED11853.1"/>
    </source>
</evidence>
<evidence type="ECO:0000256" key="1">
    <source>
        <dbReference type="RuleBase" id="RU000363"/>
    </source>
</evidence>
<dbReference type="PRINTS" id="PR00081">
    <property type="entry name" value="GDHRDH"/>
</dbReference>
<dbReference type="PROSITE" id="PS00061">
    <property type="entry name" value="ADH_SHORT"/>
    <property type="match status" value="1"/>
</dbReference>
<dbReference type="InterPro" id="IPR036291">
    <property type="entry name" value="NAD(P)-bd_dom_sf"/>
</dbReference>
<dbReference type="PANTHER" id="PTHR43976">
    <property type="entry name" value="SHORT CHAIN DEHYDROGENASE"/>
    <property type="match status" value="1"/>
</dbReference>
<dbReference type="CDD" id="cd05374">
    <property type="entry name" value="17beta-HSD-like_SDR_c"/>
    <property type="match status" value="1"/>
</dbReference>
<name>A0A7V1LPM6_CALAY</name>
<comment type="caution">
    <text evidence="2">The sequence shown here is derived from an EMBL/GenBank/DDBJ whole genome shotgun (WGS) entry which is preliminary data.</text>
</comment>
<comment type="similarity">
    <text evidence="1">Belongs to the short-chain dehydrogenases/reductases (SDR) family.</text>
</comment>
<dbReference type="PANTHER" id="PTHR43976:SF9">
    <property type="entry name" value="OXIDOREDUCTASE"/>
    <property type="match status" value="1"/>
</dbReference>
<dbReference type="Proteomes" id="UP000886005">
    <property type="component" value="Unassembled WGS sequence"/>
</dbReference>
<protein>
    <submittedName>
        <fullName evidence="2">SDR family oxidoreductase</fullName>
    </submittedName>
</protein>
<dbReference type="Pfam" id="PF00106">
    <property type="entry name" value="adh_short"/>
    <property type="match status" value="1"/>
</dbReference>
<reference evidence="2" key="1">
    <citation type="journal article" date="2020" name="mSystems">
        <title>Genome- and Community-Level Interaction Insights into Carbon Utilization and Element Cycling Functions of Hydrothermarchaeota in Hydrothermal Sediment.</title>
        <authorList>
            <person name="Zhou Z."/>
            <person name="Liu Y."/>
            <person name="Xu W."/>
            <person name="Pan J."/>
            <person name="Luo Z.H."/>
            <person name="Li M."/>
        </authorList>
    </citation>
    <scope>NUCLEOTIDE SEQUENCE [LARGE SCALE GENOMIC DNA]</scope>
    <source>
        <strain evidence="2">HyVt-456</strain>
    </source>
</reference>
<proteinExistence type="inferred from homology"/>
<dbReference type="PRINTS" id="PR00080">
    <property type="entry name" value="SDRFAMILY"/>
</dbReference>
<dbReference type="SUPFAM" id="SSF51735">
    <property type="entry name" value="NAD(P)-binding Rossmann-fold domains"/>
    <property type="match status" value="1"/>
</dbReference>